<evidence type="ECO:0000256" key="3">
    <source>
        <dbReference type="ARBA" id="ARBA00022989"/>
    </source>
</evidence>
<keyword evidence="3 5" id="KW-1133">Transmembrane helix</keyword>
<dbReference type="EMBL" id="CP088295">
    <property type="protein sequence ID" value="UUY05537.1"/>
    <property type="molecule type" value="Genomic_DNA"/>
</dbReference>
<dbReference type="Proteomes" id="UP001058860">
    <property type="component" value="Chromosome"/>
</dbReference>
<dbReference type="Gene3D" id="1.25.40.10">
    <property type="entry name" value="Tetratricopeptide repeat domain"/>
    <property type="match status" value="1"/>
</dbReference>
<keyword evidence="8" id="KW-1185">Reference proteome</keyword>
<feature type="transmembrane region" description="Helical" evidence="5">
    <location>
        <begin position="88"/>
        <end position="109"/>
    </location>
</feature>
<dbReference type="SUPFAM" id="SSF48452">
    <property type="entry name" value="TPR-like"/>
    <property type="match status" value="1"/>
</dbReference>
<dbReference type="InterPro" id="IPR051533">
    <property type="entry name" value="WaaL-like"/>
</dbReference>
<protein>
    <submittedName>
        <fullName evidence="7">O-antigen ligase family protein</fullName>
    </submittedName>
</protein>
<gene>
    <name evidence="7" type="ORF">LRS13_08465</name>
</gene>
<dbReference type="InterPro" id="IPR011990">
    <property type="entry name" value="TPR-like_helical_dom_sf"/>
</dbReference>
<dbReference type="RefSeq" id="WP_353865982.1">
    <property type="nucleotide sequence ID" value="NZ_CP088295.1"/>
</dbReference>
<feature type="domain" description="O-antigen ligase-related" evidence="6">
    <location>
        <begin position="48"/>
        <end position="203"/>
    </location>
</feature>
<name>A0ABY5PLJ7_9ACTN</name>
<evidence type="ECO:0000259" key="6">
    <source>
        <dbReference type="Pfam" id="PF04932"/>
    </source>
</evidence>
<dbReference type="PANTHER" id="PTHR37422">
    <property type="entry name" value="TEICHURONIC ACID BIOSYNTHESIS PROTEIN TUAE"/>
    <property type="match status" value="1"/>
</dbReference>
<evidence type="ECO:0000256" key="1">
    <source>
        <dbReference type="ARBA" id="ARBA00004141"/>
    </source>
</evidence>
<evidence type="ECO:0000256" key="2">
    <source>
        <dbReference type="ARBA" id="ARBA00022692"/>
    </source>
</evidence>
<keyword evidence="2 5" id="KW-0812">Transmembrane</keyword>
<accession>A0ABY5PLJ7</accession>
<dbReference type="PANTHER" id="PTHR37422:SF13">
    <property type="entry name" value="LIPOPOLYSACCHARIDE BIOSYNTHESIS PROTEIN PA4999-RELATED"/>
    <property type="match status" value="1"/>
</dbReference>
<feature type="transmembrane region" description="Helical" evidence="5">
    <location>
        <begin position="46"/>
        <end position="67"/>
    </location>
</feature>
<dbReference type="InterPro" id="IPR007016">
    <property type="entry name" value="O-antigen_ligase-rel_domated"/>
</dbReference>
<sequence length="441" mass="45908">MRPGACAISRCSRPSAQAWRSARPWSSTPARRCAWGAGERAAVDDALRAALLASLAVAIAVACAIALGRRAVRDAWLGPDTAARARTLWARVAVAGLAVAAVGALLVAGNPVTRASDAWESFQGSYEARGSAESRLGELGSNRSDFYRVALDTFADEPWLGVGADNYQAAYLRRGTARETPRYAHSWPLGTLAQLGLLGALLVVAWLAAVAWAAARALRATDPLGVAVAAGAIFAFVSFLVHGAGDWFWEFPAVALPAFALLGLTLALVPARAETAGGARVGAVAAGAIVLLATVAAASYWAPWEAEREVGAAGRTWPEDPLRAYERIDRAAALNPLSAGPYLTGGTIAVRRGTLGVADRYFAAALVRNPDSAYATLQRGAIASARGDDARAIALLRRAVVLDQRDEIAAAALEAAQRGETVDLGQLGAELLARRRAVGTG</sequence>
<reference evidence="8" key="1">
    <citation type="submission" date="2021-11" db="EMBL/GenBank/DDBJ databases">
        <title>Cultivation dependent microbiological survey of springs from the worlds oldest radium mine currently devoted to the extraction of radon-saturated water.</title>
        <authorList>
            <person name="Kapinusova G."/>
            <person name="Smrhova T."/>
            <person name="Strejcek M."/>
            <person name="Suman J."/>
            <person name="Jani K."/>
            <person name="Pajer P."/>
            <person name="Uhlik O."/>
        </authorList>
    </citation>
    <scope>NUCLEOTIDE SEQUENCE [LARGE SCALE GENOMIC DNA]</scope>
    <source>
        <strain evidence="8">J379</strain>
    </source>
</reference>
<keyword evidence="4 5" id="KW-0472">Membrane</keyword>
<comment type="subcellular location">
    <subcellularLocation>
        <location evidence="1">Membrane</location>
        <topology evidence="1">Multi-pass membrane protein</topology>
    </subcellularLocation>
</comment>
<feature type="transmembrane region" description="Helical" evidence="5">
    <location>
        <begin position="281"/>
        <end position="302"/>
    </location>
</feature>
<evidence type="ECO:0000313" key="8">
    <source>
        <dbReference type="Proteomes" id="UP001058860"/>
    </source>
</evidence>
<keyword evidence="7" id="KW-0436">Ligase</keyword>
<evidence type="ECO:0000313" key="7">
    <source>
        <dbReference type="EMBL" id="UUY05537.1"/>
    </source>
</evidence>
<dbReference type="GO" id="GO:0016874">
    <property type="term" value="F:ligase activity"/>
    <property type="evidence" value="ECO:0007669"/>
    <property type="project" value="UniProtKB-KW"/>
</dbReference>
<dbReference type="Pfam" id="PF04932">
    <property type="entry name" value="Wzy_C"/>
    <property type="match status" value="1"/>
</dbReference>
<feature type="transmembrane region" description="Helical" evidence="5">
    <location>
        <begin position="192"/>
        <end position="212"/>
    </location>
</feature>
<evidence type="ECO:0000256" key="5">
    <source>
        <dbReference type="SAM" id="Phobius"/>
    </source>
</evidence>
<proteinExistence type="predicted"/>
<feature type="transmembrane region" description="Helical" evidence="5">
    <location>
        <begin position="247"/>
        <end position="269"/>
    </location>
</feature>
<evidence type="ECO:0000256" key="4">
    <source>
        <dbReference type="ARBA" id="ARBA00023136"/>
    </source>
</evidence>
<feature type="transmembrane region" description="Helical" evidence="5">
    <location>
        <begin position="224"/>
        <end position="241"/>
    </location>
</feature>
<organism evidence="7 8">
    <name type="scientific">Svornostia abyssi</name>
    <dbReference type="NCBI Taxonomy" id="2898438"/>
    <lineage>
        <taxon>Bacteria</taxon>
        <taxon>Bacillati</taxon>
        <taxon>Actinomycetota</taxon>
        <taxon>Thermoleophilia</taxon>
        <taxon>Solirubrobacterales</taxon>
        <taxon>Baekduiaceae</taxon>
        <taxon>Svornostia</taxon>
    </lineage>
</organism>